<dbReference type="GO" id="GO:0032784">
    <property type="term" value="P:regulation of DNA-templated transcription elongation"/>
    <property type="evidence" value="ECO:0007669"/>
    <property type="project" value="UniProtKB-UniRule"/>
</dbReference>
<proteinExistence type="inferred from homology"/>
<dbReference type="GeneID" id="77334279"/>
<dbReference type="Pfam" id="PF01272">
    <property type="entry name" value="GreA_GreB"/>
    <property type="match status" value="1"/>
</dbReference>
<dbReference type="InterPro" id="IPR022691">
    <property type="entry name" value="Tscrpt_elong_fac_GreA/B_N"/>
</dbReference>
<evidence type="ECO:0000256" key="2">
    <source>
        <dbReference type="ARBA" id="ARBA00013729"/>
    </source>
</evidence>
<dbReference type="PANTHER" id="PTHR30437">
    <property type="entry name" value="TRANSCRIPTION ELONGATION FACTOR GREA"/>
    <property type="match status" value="1"/>
</dbReference>
<dbReference type="EMBL" id="QRHG01000059">
    <property type="protein sequence ID" value="RHF55887.1"/>
    <property type="molecule type" value="Genomic_DNA"/>
</dbReference>
<evidence type="ECO:0000313" key="16">
    <source>
        <dbReference type="Proteomes" id="UP000260793"/>
    </source>
</evidence>
<gene>
    <name evidence="9 13" type="primary">greA</name>
    <name evidence="15" type="ORF">DW116_13210</name>
    <name evidence="14" type="ORF">DW672_13390</name>
    <name evidence="13" type="ORF">DXD17_13995</name>
</gene>
<dbReference type="PIRSF" id="PIRSF006092">
    <property type="entry name" value="GreA_GreB"/>
    <property type="match status" value="1"/>
</dbReference>
<keyword evidence="3 9" id="KW-0805">Transcription regulation</keyword>
<evidence type="ECO:0000256" key="3">
    <source>
        <dbReference type="ARBA" id="ARBA00023015"/>
    </source>
</evidence>
<dbReference type="NCBIfam" id="TIGR01462">
    <property type="entry name" value="greA"/>
    <property type="match status" value="1"/>
</dbReference>
<sequence>MRERLTKSDVEKIKAEIEHRKLVERKELIEAVKEARSHGDLSENFEYHAAKKAKNQNESRIRYLERMLKTAEIVEDHSKADEIGLNNTVELYCEDDDEVETYRIVTSVRGSSLNGLVSIESPIGKALLGHKEGDRVYIKVNDDFGYYVVIRKVIKTEDEAEDHIRSF</sequence>
<dbReference type="InterPro" id="IPR036953">
    <property type="entry name" value="GreA/GreB_C_sf"/>
</dbReference>
<evidence type="ECO:0000259" key="11">
    <source>
        <dbReference type="Pfam" id="PF01272"/>
    </source>
</evidence>
<keyword evidence="13" id="KW-0648">Protein biosynthesis</keyword>
<dbReference type="HAMAP" id="MF_00105">
    <property type="entry name" value="GreA_GreB"/>
    <property type="match status" value="1"/>
</dbReference>
<evidence type="ECO:0000256" key="8">
    <source>
        <dbReference type="ARBA" id="ARBA00030776"/>
    </source>
</evidence>
<dbReference type="PROSITE" id="PS00830">
    <property type="entry name" value="GREAB_2"/>
    <property type="match status" value="1"/>
</dbReference>
<dbReference type="RefSeq" id="WP_005609233.1">
    <property type="nucleotide sequence ID" value="NZ_CABKOA010000040.1"/>
</dbReference>
<dbReference type="InterPro" id="IPR006359">
    <property type="entry name" value="Tscrpt_elong_fac_GreA"/>
</dbReference>
<evidence type="ECO:0000256" key="1">
    <source>
        <dbReference type="ARBA" id="ARBA00008213"/>
    </source>
</evidence>
<protein>
    <recommendedName>
        <fullName evidence="2 9">Transcription elongation factor GreA</fullName>
    </recommendedName>
    <alternativeName>
        <fullName evidence="8 9">Transcript cleavage factor GreA</fullName>
    </alternativeName>
</protein>
<feature type="domain" description="Transcription elongation factor GreA/GreB N-terminal" evidence="12">
    <location>
        <begin position="5"/>
        <end position="73"/>
    </location>
</feature>
<dbReference type="InterPro" id="IPR023459">
    <property type="entry name" value="Tscrpt_elong_fac_GreA/B_fam"/>
</dbReference>
<evidence type="ECO:0000256" key="6">
    <source>
        <dbReference type="ARBA" id="ARBA00023163"/>
    </source>
</evidence>
<dbReference type="EMBL" id="QSQN01000057">
    <property type="protein sequence ID" value="RGK36601.1"/>
    <property type="molecule type" value="Genomic_DNA"/>
</dbReference>
<accession>A0A3E4LHS9</accession>
<dbReference type="GO" id="GO:0003677">
    <property type="term" value="F:DNA binding"/>
    <property type="evidence" value="ECO:0007669"/>
    <property type="project" value="UniProtKB-UniRule"/>
</dbReference>
<dbReference type="FunFam" id="1.10.287.180:FF:000001">
    <property type="entry name" value="Transcription elongation factor GreA"/>
    <property type="match status" value="1"/>
</dbReference>
<evidence type="ECO:0000256" key="4">
    <source>
        <dbReference type="ARBA" id="ARBA00023054"/>
    </source>
</evidence>
<comment type="caution">
    <text evidence="13">The sequence shown here is derived from an EMBL/GenBank/DDBJ whole genome shotgun (WGS) entry which is preliminary data.</text>
</comment>
<comment type="function">
    <text evidence="7 9 10">Necessary for efficient RNA polymerase transcription elongation past template-encoded arresting sites. The arresting sites in DNA have the property of trapping a certain fraction of elongating RNA polymerases that pass through, resulting in locked ternary complexes. Cleavage of the nascent transcript by cleavage factors such as GreA or GreB allows the resumption of elongation from the new 3'terminus. GreA releases sequences of 2 to 3 nucleotides.</text>
</comment>
<keyword evidence="5 9" id="KW-0238">DNA-binding</keyword>
<reference evidence="16 17" key="1">
    <citation type="submission" date="2018-08" db="EMBL/GenBank/DDBJ databases">
        <title>A genome reference for cultivated species of the human gut microbiota.</title>
        <authorList>
            <person name="Zou Y."/>
            <person name="Xue W."/>
            <person name="Luo G."/>
        </authorList>
    </citation>
    <scope>NUCLEOTIDE SEQUENCE [LARGE SCALE GENOMIC DNA]</scope>
    <source>
        <strain evidence="15 18">AM09-9</strain>
        <strain evidence="14 17">AM25-1LB</strain>
        <strain evidence="13 16">TF11-7</strain>
    </source>
</reference>
<dbReference type="GO" id="GO:0003746">
    <property type="term" value="F:translation elongation factor activity"/>
    <property type="evidence" value="ECO:0007669"/>
    <property type="project" value="UniProtKB-KW"/>
</dbReference>
<dbReference type="Proteomes" id="UP000284902">
    <property type="component" value="Unassembled WGS sequence"/>
</dbReference>
<dbReference type="InterPro" id="IPR028624">
    <property type="entry name" value="Tscrpt_elong_fac_GreA/B"/>
</dbReference>
<dbReference type="PANTHER" id="PTHR30437:SF4">
    <property type="entry name" value="TRANSCRIPTION ELONGATION FACTOR GREA"/>
    <property type="match status" value="1"/>
</dbReference>
<dbReference type="Gene3D" id="3.10.50.30">
    <property type="entry name" value="Transcription elongation factor, GreA/GreB, C-terminal domain"/>
    <property type="match status" value="1"/>
</dbReference>
<evidence type="ECO:0000256" key="10">
    <source>
        <dbReference type="RuleBase" id="RU000556"/>
    </source>
</evidence>
<keyword evidence="4" id="KW-0175">Coiled coil</keyword>
<evidence type="ECO:0000256" key="7">
    <source>
        <dbReference type="ARBA" id="ARBA00024916"/>
    </source>
</evidence>
<dbReference type="InterPro" id="IPR018151">
    <property type="entry name" value="TF_GreA/GreB_CS"/>
</dbReference>
<evidence type="ECO:0000313" key="17">
    <source>
        <dbReference type="Proteomes" id="UP000284902"/>
    </source>
</evidence>
<dbReference type="GO" id="GO:0070063">
    <property type="term" value="F:RNA polymerase binding"/>
    <property type="evidence" value="ECO:0007669"/>
    <property type="project" value="InterPro"/>
</dbReference>
<dbReference type="EMBL" id="QRMI01000054">
    <property type="protein sequence ID" value="RHJ57019.1"/>
    <property type="molecule type" value="Genomic_DNA"/>
</dbReference>
<feature type="domain" description="Transcription elongation factor GreA/GreB C-terminal" evidence="11">
    <location>
        <begin position="80"/>
        <end position="143"/>
    </location>
</feature>
<dbReference type="SUPFAM" id="SSF54534">
    <property type="entry name" value="FKBP-like"/>
    <property type="match status" value="1"/>
</dbReference>
<dbReference type="InterPro" id="IPR036805">
    <property type="entry name" value="Tscrpt_elong_fac_GreA/B_N_sf"/>
</dbReference>
<dbReference type="GO" id="GO:0006354">
    <property type="term" value="P:DNA-templated transcription elongation"/>
    <property type="evidence" value="ECO:0007669"/>
    <property type="project" value="TreeGrafter"/>
</dbReference>
<dbReference type="SUPFAM" id="SSF46557">
    <property type="entry name" value="GreA transcript cleavage protein, N-terminal domain"/>
    <property type="match status" value="1"/>
</dbReference>
<evidence type="ECO:0000313" key="18">
    <source>
        <dbReference type="Proteomes" id="UP000285832"/>
    </source>
</evidence>
<dbReference type="Pfam" id="PF03449">
    <property type="entry name" value="GreA_GreB_N"/>
    <property type="match status" value="1"/>
</dbReference>
<organism evidence="13 16">
    <name type="scientific">[Ruminococcus] lactaris</name>
    <dbReference type="NCBI Taxonomy" id="46228"/>
    <lineage>
        <taxon>Bacteria</taxon>
        <taxon>Bacillati</taxon>
        <taxon>Bacillota</taxon>
        <taxon>Clostridia</taxon>
        <taxon>Lachnospirales</taxon>
        <taxon>Lachnospiraceae</taxon>
        <taxon>Mediterraneibacter</taxon>
    </lineage>
</organism>
<evidence type="ECO:0000313" key="15">
    <source>
        <dbReference type="EMBL" id="RHJ57019.1"/>
    </source>
</evidence>
<name>A0A3E4LHS9_9FIRM</name>
<keyword evidence="13" id="KW-0251">Elongation factor</keyword>
<evidence type="ECO:0000256" key="9">
    <source>
        <dbReference type="HAMAP-Rule" id="MF_00105"/>
    </source>
</evidence>
<keyword evidence="6 9" id="KW-0804">Transcription</keyword>
<dbReference type="Proteomes" id="UP000260793">
    <property type="component" value="Unassembled WGS sequence"/>
</dbReference>
<comment type="similarity">
    <text evidence="1 9 10">Belongs to the GreA/GreB family.</text>
</comment>
<evidence type="ECO:0000259" key="12">
    <source>
        <dbReference type="Pfam" id="PF03449"/>
    </source>
</evidence>
<dbReference type="InterPro" id="IPR001437">
    <property type="entry name" value="Tscrpt_elong_fac_GreA/B_C"/>
</dbReference>
<dbReference type="Gene3D" id="1.10.287.180">
    <property type="entry name" value="Transcription elongation factor, GreA/GreB, N-terminal domain"/>
    <property type="match status" value="1"/>
</dbReference>
<dbReference type="AlphaFoldDB" id="A0A3E4LHS9"/>
<evidence type="ECO:0000256" key="5">
    <source>
        <dbReference type="ARBA" id="ARBA00023125"/>
    </source>
</evidence>
<dbReference type="Proteomes" id="UP000285832">
    <property type="component" value="Unassembled WGS sequence"/>
</dbReference>
<evidence type="ECO:0000313" key="13">
    <source>
        <dbReference type="EMBL" id="RGK36601.1"/>
    </source>
</evidence>
<evidence type="ECO:0000313" key="14">
    <source>
        <dbReference type="EMBL" id="RHF55887.1"/>
    </source>
</evidence>